<dbReference type="HOGENOM" id="CLU_129403_0_0_1"/>
<evidence type="ECO:0000313" key="3">
    <source>
        <dbReference type="Proteomes" id="UP000008063"/>
    </source>
</evidence>
<accession>F8PLQ3</accession>
<dbReference type="InParanoid" id="F8PLQ3"/>
<evidence type="ECO:0000259" key="1">
    <source>
        <dbReference type="Pfam" id="PF20209"/>
    </source>
</evidence>
<proteinExistence type="predicted"/>
<feature type="non-terminal residue" evidence="2">
    <location>
        <position position="175"/>
    </location>
</feature>
<organism evidence="3">
    <name type="scientific">Serpula lacrymans var. lacrymans (strain S7.3)</name>
    <name type="common">Dry rot fungus</name>
    <dbReference type="NCBI Taxonomy" id="936435"/>
    <lineage>
        <taxon>Eukaryota</taxon>
        <taxon>Fungi</taxon>
        <taxon>Dikarya</taxon>
        <taxon>Basidiomycota</taxon>
        <taxon>Agaricomycotina</taxon>
        <taxon>Agaricomycetes</taxon>
        <taxon>Agaricomycetidae</taxon>
        <taxon>Boletales</taxon>
        <taxon>Coniophorineae</taxon>
        <taxon>Serpulaceae</taxon>
        <taxon>Serpula</taxon>
    </lineage>
</organism>
<name>F8PLQ3_SERL3</name>
<dbReference type="OrthoDB" id="432234at2759"/>
<dbReference type="EMBL" id="GL945476">
    <property type="protein sequence ID" value="EGO02535.1"/>
    <property type="molecule type" value="Genomic_DNA"/>
</dbReference>
<feature type="non-terminal residue" evidence="2">
    <location>
        <position position="1"/>
    </location>
</feature>
<reference evidence="3" key="1">
    <citation type="journal article" date="2011" name="Science">
        <title>The plant cell wall-decomposing machinery underlies the functional diversity of forest fungi.</title>
        <authorList>
            <person name="Eastwood D.C."/>
            <person name="Floudas D."/>
            <person name="Binder M."/>
            <person name="Majcherczyk A."/>
            <person name="Schneider P."/>
            <person name="Aerts A."/>
            <person name="Asiegbu F.O."/>
            <person name="Baker S.E."/>
            <person name="Barry K."/>
            <person name="Bendiksby M."/>
            <person name="Blumentritt M."/>
            <person name="Coutinho P.M."/>
            <person name="Cullen D."/>
            <person name="de Vries R.P."/>
            <person name="Gathman A."/>
            <person name="Goodell B."/>
            <person name="Henrissat B."/>
            <person name="Ihrmark K."/>
            <person name="Kauserud H."/>
            <person name="Kohler A."/>
            <person name="LaButti K."/>
            <person name="Lapidus A."/>
            <person name="Lavin J.L."/>
            <person name="Lee Y.-H."/>
            <person name="Lindquist E."/>
            <person name="Lilly W."/>
            <person name="Lucas S."/>
            <person name="Morin E."/>
            <person name="Murat C."/>
            <person name="Oguiza J.A."/>
            <person name="Park J."/>
            <person name="Pisabarro A.G."/>
            <person name="Riley R."/>
            <person name="Rosling A."/>
            <person name="Salamov A."/>
            <person name="Schmidt O."/>
            <person name="Schmutz J."/>
            <person name="Skrede I."/>
            <person name="Stenlid J."/>
            <person name="Wiebenga A."/>
            <person name="Xie X."/>
            <person name="Kuees U."/>
            <person name="Hibbett D.S."/>
            <person name="Hoffmeister D."/>
            <person name="Hoegberg N."/>
            <person name="Martin F."/>
            <person name="Grigoriev I.V."/>
            <person name="Watkinson S.C."/>
        </authorList>
    </citation>
    <scope>NUCLEOTIDE SEQUENCE [LARGE SCALE GENOMIC DNA]</scope>
    <source>
        <strain evidence="3">strain S7.3</strain>
    </source>
</reference>
<evidence type="ECO:0000313" key="2">
    <source>
        <dbReference type="EMBL" id="EGO02535.1"/>
    </source>
</evidence>
<feature type="domain" description="DUF6570" evidence="1">
    <location>
        <begin position="3"/>
        <end position="87"/>
    </location>
</feature>
<keyword evidence="3" id="KW-1185">Reference proteome</keyword>
<dbReference type="OMA" id="VEIMIRF"/>
<dbReference type="Pfam" id="PF20209">
    <property type="entry name" value="DUF6570"/>
    <property type="match status" value="1"/>
</dbReference>
<dbReference type="Proteomes" id="UP000008063">
    <property type="component" value="Unassembled WGS sequence"/>
</dbReference>
<dbReference type="InterPro" id="IPR046700">
    <property type="entry name" value="DUF6570"/>
</dbReference>
<sequence>KFIKGNVVILPQDTIRVRNLLPPSPEEIEQSVTALFVKADTTVNQELIGKLHPVLVSKCKVKTLLEFLIANNPWYRHSGVQISDQNLTGLYTGSADGQIPHVIAFNFVPPQSAGNSATSRYSVCKGHEASASSADPDFVLDAVGYTTGNHSPASYRIMKATALASCLDGNWFLQL</sequence>
<protein>
    <recommendedName>
        <fullName evidence="1">DUF6570 domain-containing protein</fullName>
    </recommendedName>
</protein>
<gene>
    <name evidence="2" type="ORF">SERLA73DRAFT_41847</name>
</gene>
<dbReference type="AlphaFoldDB" id="F8PLQ3"/>